<accession>A0ABW6SCF3</accession>
<evidence type="ECO:0000313" key="2">
    <source>
        <dbReference type="EMBL" id="MFF3573991.1"/>
    </source>
</evidence>
<comment type="caution">
    <text evidence="2">The sequence shown here is derived from an EMBL/GenBank/DDBJ whole genome shotgun (WGS) entry which is preliminary data.</text>
</comment>
<reference evidence="2 3" key="1">
    <citation type="submission" date="2024-10" db="EMBL/GenBank/DDBJ databases">
        <title>The Natural Products Discovery Center: Release of the First 8490 Sequenced Strains for Exploring Actinobacteria Biosynthetic Diversity.</title>
        <authorList>
            <person name="Kalkreuter E."/>
            <person name="Kautsar S.A."/>
            <person name="Yang D."/>
            <person name="Bader C.D."/>
            <person name="Teijaro C.N."/>
            <person name="Fluegel L."/>
            <person name="Davis C.M."/>
            <person name="Simpson J.R."/>
            <person name="Lauterbach L."/>
            <person name="Steele A.D."/>
            <person name="Gui C."/>
            <person name="Meng S."/>
            <person name="Li G."/>
            <person name="Viehrig K."/>
            <person name="Ye F."/>
            <person name="Su P."/>
            <person name="Kiefer A.F."/>
            <person name="Nichols A."/>
            <person name="Cepeda A.J."/>
            <person name="Yan W."/>
            <person name="Fan B."/>
            <person name="Jiang Y."/>
            <person name="Adhikari A."/>
            <person name="Zheng C.-J."/>
            <person name="Schuster L."/>
            <person name="Cowan T.M."/>
            <person name="Smanski M.J."/>
            <person name="Chevrette M.G."/>
            <person name="De Carvalho L.P.S."/>
            <person name="Shen B."/>
        </authorList>
    </citation>
    <scope>NUCLEOTIDE SEQUENCE [LARGE SCALE GENOMIC DNA]</scope>
    <source>
        <strain evidence="2 3">NPDC002593</strain>
    </source>
</reference>
<name>A0ABW6SCF3_9NOCA</name>
<evidence type="ECO:0000256" key="1">
    <source>
        <dbReference type="SAM" id="SignalP"/>
    </source>
</evidence>
<sequence length="435" mass="47402">MRSKQFEEFHRRHRLLTRPVAVVVLAVSVGMSAVAHAAPTSCAPDAGSCPIAGVQLTYYPWTDTGYPGLGRSGLIAAPALLDAFAREYANRPHPTNTGAMTDRNPSAQDFFVWWLPNRLANIAMGTAQPPPESHLDMRTADGLGRAQWLVHLAGYYSSVWLRSNMRVFDRPVAISQTTPDAVYSQLYQQSLHQYRDAALTADPDAALTFAEHTLRSNVPASTEVPGPLGGLLELGPAEVGMFGYDATWLRYLVPPSANAPVAAKPLADNFFSADPNVLLDAHFALANQPFLSRAEERYRRATSAPETAARITGIIRGAPGTEPLIATQQRFTAAGTAIYRTGVPGTVSIYRGWNQDQYDRLLTWASYAVMYNKADSLNALTAVATSDARLARQEITAALLWWGYCLTYIAAIFDPHSDTQSMDSSLPHFTTAAAR</sequence>
<keyword evidence="3" id="KW-1185">Reference proteome</keyword>
<feature type="signal peptide" evidence="1">
    <location>
        <begin position="1"/>
        <end position="37"/>
    </location>
</feature>
<protein>
    <submittedName>
        <fullName evidence="2">Uncharacterized protein</fullName>
    </submittedName>
</protein>
<organism evidence="2 3">
    <name type="scientific">Nocardia jiangxiensis</name>
    <dbReference type="NCBI Taxonomy" id="282685"/>
    <lineage>
        <taxon>Bacteria</taxon>
        <taxon>Bacillati</taxon>
        <taxon>Actinomycetota</taxon>
        <taxon>Actinomycetes</taxon>
        <taxon>Mycobacteriales</taxon>
        <taxon>Nocardiaceae</taxon>
        <taxon>Nocardia</taxon>
    </lineage>
</organism>
<dbReference type="EMBL" id="JBIAQY010000023">
    <property type="protein sequence ID" value="MFF3573991.1"/>
    <property type="molecule type" value="Genomic_DNA"/>
</dbReference>
<dbReference type="Proteomes" id="UP001601992">
    <property type="component" value="Unassembled WGS sequence"/>
</dbReference>
<keyword evidence="1" id="KW-0732">Signal</keyword>
<evidence type="ECO:0000313" key="3">
    <source>
        <dbReference type="Proteomes" id="UP001601992"/>
    </source>
</evidence>
<gene>
    <name evidence="2" type="ORF">ACFYXQ_40210</name>
</gene>
<proteinExistence type="predicted"/>
<feature type="chain" id="PRO_5046676968" evidence="1">
    <location>
        <begin position="38"/>
        <end position="435"/>
    </location>
</feature>
<dbReference type="RefSeq" id="WP_387406669.1">
    <property type="nucleotide sequence ID" value="NZ_JBIAQY010000023.1"/>
</dbReference>